<organism evidence="1 2">
    <name type="scientific">Populus alba</name>
    <name type="common">White poplar</name>
    <dbReference type="NCBI Taxonomy" id="43335"/>
    <lineage>
        <taxon>Eukaryota</taxon>
        <taxon>Viridiplantae</taxon>
        <taxon>Streptophyta</taxon>
        <taxon>Embryophyta</taxon>
        <taxon>Tracheophyta</taxon>
        <taxon>Spermatophyta</taxon>
        <taxon>Magnoliopsida</taxon>
        <taxon>eudicotyledons</taxon>
        <taxon>Gunneridae</taxon>
        <taxon>Pentapetalae</taxon>
        <taxon>rosids</taxon>
        <taxon>fabids</taxon>
        <taxon>Malpighiales</taxon>
        <taxon>Salicaceae</taxon>
        <taxon>Saliceae</taxon>
        <taxon>Populus</taxon>
    </lineage>
</organism>
<accession>A0ACC4ANT5</accession>
<protein>
    <submittedName>
        <fullName evidence="1">Uncharacterized protein</fullName>
    </submittedName>
</protein>
<evidence type="ECO:0000313" key="2">
    <source>
        <dbReference type="Proteomes" id="UP000309997"/>
    </source>
</evidence>
<comment type="caution">
    <text evidence="1">The sequence shown here is derived from an EMBL/GenBank/DDBJ whole genome shotgun (WGS) entry which is preliminary data.</text>
</comment>
<gene>
    <name evidence="1" type="ORF">D5086_030549</name>
</gene>
<dbReference type="Proteomes" id="UP000309997">
    <property type="component" value="Unassembled WGS sequence"/>
</dbReference>
<dbReference type="EMBL" id="RCHU02000017">
    <property type="protein sequence ID" value="KAL3567898.1"/>
    <property type="molecule type" value="Genomic_DNA"/>
</dbReference>
<proteinExistence type="predicted"/>
<reference evidence="1 2" key="1">
    <citation type="journal article" date="2024" name="Plant Biotechnol. J.">
        <title>Genome and CRISPR/Cas9 system of a widespread forest tree (Populus alba) in the world.</title>
        <authorList>
            <person name="Liu Y.J."/>
            <person name="Jiang P.F."/>
            <person name="Han X.M."/>
            <person name="Li X.Y."/>
            <person name="Wang H.M."/>
            <person name="Wang Y.J."/>
            <person name="Wang X.X."/>
            <person name="Zeng Q.Y."/>
        </authorList>
    </citation>
    <scope>NUCLEOTIDE SEQUENCE [LARGE SCALE GENOMIC DNA]</scope>
    <source>
        <strain evidence="2">cv. PAL-ZL1</strain>
    </source>
</reference>
<keyword evidence="2" id="KW-1185">Reference proteome</keyword>
<sequence length="114" mass="12625">MVQPCDTTQVRLVSDFGVKSATVQVYSNSHNSQSDRWIGLIFYVDSPDISYYLGLTIQVNRSSGRNRNTGQQRAPIRNQDCGPTISPFAGHQFQTRTLVQPSAHSRGTSSKLGH</sequence>
<name>A0ACC4ANT5_POPAL</name>
<evidence type="ECO:0000313" key="1">
    <source>
        <dbReference type="EMBL" id="KAL3567898.1"/>
    </source>
</evidence>